<reference evidence="11 12" key="2">
    <citation type="submission" date="2012-02" db="EMBL/GenBank/DDBJ databases">
        <title>Improved High-Quality Draft sequence of Desulfobacter postgatei 2ac9.</title>
        <authorList>
            <consortium name="US DOE Joint Genome Institute"/>
            <person name="Lucas S."/>
            <person name="Han J."/>
            <person name="Lapidus A."/>
            <person name="Cheng J.-F."/>
            <person name="Goodwin L."/>
            <person name="Pitluck S."/>
            <person name="Peters L."/>
            <person name="Ovchinnikova G."/>
            <person name="Held B."/>
            <person name="Detter J.C."/>
            <person name="Han C."/>
            <person name="Tapia R."/>
            <person name="Land M."/>
            <person name="Hauser L."/>
            <person name="Kyrpides N."/>
            <person name="Ivanova N."/>
            <person name="Pagani I."/>
            <person name="Orellana R."/>
            <person name="Lovley D."/>
            <person name="Woyke T."/>
        </authorList>
    </citation>
    <scope>NUCLEOTIDE SEQUENCE [LARGE SCALE GENOMIC DNA]</scope>
    <source>
        <strain evidence="11 12">2ac9</strain>
    </source>
</reference>
<sequence length="279" mass="30840">MEWLKQINIEKYIETLTYWVTTYSVKIIAALLILVIGKWLARRITNLITKLMEKNKIDITLVRFFDSILYYTFMVMIVIAAAGQLGINTTSFLTIVGAAGLAIGLALKDSLGNFASGVMLVLFRPYKVNDFVDIGGVAGNVVSISLFTTELSTGDNQKVIVPNASITSNVITNVTANPTRRVDLVIGIGYDDDIKKAKEVIQGVLAEEKRILPTPAPLIAVSELADSSVNFVVRPWVKTGDYWGVYFALHENIKLALDANGISIPFPQHDVHMYRESKE</sequence>
<evidence type="ECO:0000256" key="7">
    <source>
        <dbReference type="SAM" id="Phobius"/>
    </source>
</evidence>
<evidence type="ECO:0000256" key="4">
    <source>
        <dbReference type="ARBA" id="ARBA00022692"/>
    </source>
</evidence>
<dbReference type="GO" id="GO:0005886">
    <property type="term" value="C:plasma membrane"/>
    <property type="evidence" value="ECO:0007669"/>
    <property type="project" value="UniProtKB-SubCell"/>
</dbReference>
<gene>
    <name evidence="11" type="ORF">DespoDRAFT_03661</name>
</gene>
<dbReference type="PANTHER" id="PTHR30221:SF1">
    <property type="entry name" value="SMALL-CONDUCTANCE MECHANOSENSITIVE CHANNEL"/>
    <property type="match status" value="1"/>
</dbReference>
<evidence type="ECO:0000256" key="6">
    <source>
        <dbReference type="ARBA" id="ARBA00023136"/>
    </source>
</evidence>
<keyword evidence="12" id="KW-1185">Reference proteome</keyword>
<evidence type="ECO:0000256" key="5">
    <source>
        <dbReference type="ARBA" id="ARBA00022989"/>
    </source>
</evidence>
<feature type="domain" description="Mechanosensitive ion channel MscS C-terminal" evidence="9">
    <location>
        <begin position="182"/>
        <end position="264"/>
    </location>
</feature>
<evidence type="ECO:0000259" key="9">
    <source>
        <dbReference type="Pfam" id="PF21082"/>
    </source>
</evidence>
<protein>
    <submittedName>
        <fullName evidence="11">Small-conductance mechanosensitive channel</fullName>
    </submittedName>
</protein>
<dbReference type="InterPro" id="IPR011014">
    <property type="entry name" value="MscS_channel_TM-2"/>
</dbReference>
<name>I5B7E1_9BACT</name>
<comment type="similarity">
    <text evidence="2">Belongs to the MscS (TC 1.A.23) family.</text>
</comment>
<evidence type="ECO:0000256" key="2">
    <source>
        <dbReference type="ARBA" id="ARBA00008017"/>
    </source>
</evidence>
<dbReference type="InterPro" id="IPR049142">
    <property type="entry name" value="MS_channel_1st"/>
</dbReference>
<dbReference type="SUPFAM" id="SSF82689">
    <property type="entry name" value="Mechanosensitive channel protein MscS (YggB), C-terminal domain"/>
    <property type="match status" value="1"/>
</dbReference>
<comment type="subcellular location">
    <subcellularLocation>
        <location evidence="1">Cell membrane</location>
        <topology evidence="1">Multi-pass membrane protein</topology>
    </subcellularLocation>
</comment>
<keyword evidence="3" id="KW-1003">Cell membrane</keyword>
<keyword evidence="5 7" id="KW-1133">Transmembrane helix</keyword>
<dbReference type="eggNOG" id="COG0668">
    <property type="taxonomic scope" value="Bacteria"/>
</dbReference>
<keyword evidence="4 7" id="KW-0812">Transmembrane</keyword>
<evidence type="ECO:0000259" key="8">
    <source>
        <dbReference type="Pfam" id="PF00924"/>
    </source>
</evidence>
<dbReference type="PANTHER" id="PTHR30221">
    <property type="entry name" value="SMALL-CONDUCTANCE MECHANOSENSITIVE CHANNEL"/>
    <property type="match status" value="1"/>
</dbReference>
<accession>I5B7E1</accession>
<evidence type="ECO:0000313" key="11">
    <source>
        <dbReference type="EMBL" id="EIM65404.1"/>
    </source>
</evidence>
<evidence type="ECO:0000259" key="10">
    <source>
        <dbReference type="Pfam" id="PF21088"/>
    </source>
</evidence>
<feature type="transmembrane region" description="Helical" evidence="7">
    <location>
        <begin position="61"/>
        <end position="83"/>
    </location>
</feature>
<dbReference type="SUPFAM" id="SSF50182">
    <property type="entry name" value="Sm-like ribonucleoproteins"/>
    <property type="match status" value="1"/>
</dbReference>
<dbReference type="Pfam" id="PF05552">
    <property type="entry name" value="MS_channel_1st_1"/>
    <property type="match status" value="1"/>
</dbReference>
<dbReference type="InterPro" id="IPR006685">
    <property type="entry name" value="MscS_channel_2nd"/>
</dbReference>
<dbReference type="Proteomes" id="UP000005778">
    <property type="component" value="Chromosome"/>
</dbReference>
<reference evidence="11 12" key="1">
    <citation type="submission" date="2011-09" db="EMBL/GenBank/DDBJ databases">
        <authorList>
            <consortium name="US DOE Joint Genome Institute (JGI-PGF)"/>
            <person name="Lucas S."/>
            <person name="Han J."/>
            <person name="Lapidus A."/>
            <person name="Cheng J.-F."/>
            <person name="Goodwin L."/>
            <person name="Pitluck S."/>
            <person name="Peters L."/>
            <person name="Land M.L."/>
            <person name="Hauser L."/>
            <person name="Orellana R."/>
            <person name="Lovley D."/>
            <person name="Woyke T.J."/>
        </authorList>
    </citation>
    <scope>NUCLEOTIDE SEQUENCE [LARGE SCALE GENOMIC DNA]</scope>
    <source>
        <strain evidence="11 12">2ac9</strain>
    </source>
</reference>
<dbReference type="HOGENOM" id="CLU_037945_1_1_7"/>
<dbReference type="EMBL" id="CM001488">
    <property type="protein sequence ID" value="EIM65404.1"/>
    <property type="molecule type" value="Genomic_DNA"/>
</dbReference>
<dbReference type="GO" id="GO:0008381">
    <property type="term" value="F:mechanosensitive monoatomic ion channel activity"/>
    <property type="evidence" value="ECO:0007669"/>
    <property type="project" value="InterPro"/>
</dbReference>
<dbReference type="InterPro" id="IPR008910">
    <property type="entry name" value="MSC_TM_helix"/>
</dbReference>
<keyword evidence="6 7" id="KW-0472">Membrane</keyword>
<dbReference type="RefSeq" id="WP_004075571.1">
    <property type="nucleotide sequence ID" value="NZ_CM001488.1"/>
</dbReference>
<dbReference type="Gene3D" id="2.30.30.60">
    <property type="match status" value="1"/>
</dbReference>
<feature type="transmembrane region" description="Helical" evidence="7">
    <location>
        <begin position="89"/>
        <end position="107"/>
    </location>
</feature>
<dbReference type="InterPro" id="IPR045275">
    <property type="entry name" value="MscS_archaea/bacteria_type"/>
</dbReference>
<dbReference type="SUPFAM" id="SSF82861">
    <property type="entry name" value="Mechanosensitive channel protein MscS (YggB), transmembrane region"/>
    <property type="match status" value="1"/>
</dbReference>
<evidence type="ECO:0000313" key="12">
    <source>
        <dbReference type="Proteomes" id="UP000005778"/>
    </source>
</evidence>
<dbReference type="AlphaFoldDB" id="I5B7E1"/>
<proteinExistence type="inferred from homology"/>
<dbReference type="Pfam" id="PF21088">
    <property type="entry name" value="MS_channel_1st"/>
    <property type="match status" value="1"/>
</dbReference>
<organism evidence="11 12">
    <name type="scientific">Desulfobacter postgatei 2ac9</name>
    <dbReference type="NCBI Taxonomy" id="879212"/>
    <lineage>
        <taxon>Bacteria</taxon>
        <taxon>Pseudomonadati</taxon>
        <taxon>Thermodesulfobacteriota</taxon>
        <taxon>Desulfobacteria</taxon>
        <taxon>Desulfobacterales</taxon>
        <taxon>Desulfobacteraceae</taxon>
        <taxon>Desulfobacter</taxon>
    </lineage>
</organism>
<dbReference type="Pfam" id="PF21082">
    <property type="entry name" value="MS_channel_3rd"/>
    <property type="match status" value="1"/>
</dbReference>
<evidence type="ECO:0000256" key="1">
    <source>
        <dbReference type="ARBA" id="ARBA00004651"/>
    </source>
</evidence>
<feature type="domain" description="Mechanosensitive ion channel transmembrane helices 2/3" evidence="10">
    <location>
        <begin position="68"/>
        <end position="108"/>
    </location>
</feature>
<evidence type="ECO:0000256" key="3">
    <source>
        <dbReference type="ARBA" id="ARBA00022475"/>
    </source>
</evidence>
<dbReference type="Gene3D" id="3.30.70.100">
    <property type="match status" value="1"/>
</dbReference>
<feature type="domain" description="Mechanosensitive ion channel MscS" evidence="8">
    <location>
        <begin position="109"/>
        <end position="175"/>
    </location>
</feature>
<feature type="transmembrane region" description="Helical" evidence="7">
    <location>
        <begin position="20"/>
        <end position="41"/>
    </location>
</feature>
<dbReference type="InterPro" id="IPR023408">
    <property type="entry name" value="MscS_beta-dom_sf"/>
</dbReference>
<dbReference type="InterPro" id="IPR049278">
    <property type="entry name" value="MS_channel_C"/>
</dbReference>
<dbReference type="STRING" id="879212.DespoDRAFT_03661"/>
<dbReference type="Pfam" id="PF00924">
    <property type="entry name" value="MS_channel_2nd"/>
    <property type="match status" value="1"/>
</dbReference>
<dbReference type="InterPro" id="IPR010920">
    <property type="entry name" value="LSM_dom_sf"/>
</dbReference>
<dbReference type="InterPro" id="IPR011066">
    <property type="entry name" value="MscS_channel_C_sf"/>
</dbReference>
<dbReference type="Gene3D" id="1.10.287.1260">
    <property type="match status" value="1"/>
</dbReference>